<dbReference type="Proteomes" id="UP000828048">
    <property type="component" value="Chromosome 9"/>
</dbReference>
<evidence type="ECO:0000313" key="2">
    <source>
        <dbReference type="Proteomes" id="UP000828048"/>
    </source>
</evidence>
<gene>
    <name evidence="1" type="ORF">Vadar_017689</name>
</gene>
<sequence>MPLTRYQIRNEYSLADPELYRAADKDDPEALLEGVAMAGLVGVLRQLGDLAEFAAEIFHDLHEEVMATAARGHGLMVRVQQLETDFPSIEKAFLSQTSPSLFFYDPGVDWHPNLRIDQNLITQGDLPRFVMDSYEECRGPPRLFLLDKFDVAGAGACLKRYTDPSFFKVDSSSSGMTKAEVHREKKTRKAKKKVPRWRNGETPEVTPISHAKLHQLFLEESVENYIADPARRVKLKRRLNGFPFDSKTGISFMEKFLKNPTPDHNVRDISVNSSPLRLPSNSNDESETPDHNVRDISVNSSPLRLPSNTNHESGIQILEISTVNPGKELPWRKRRPWSSPDAEKTRQNPSIDELNEEVDYGISEVPNPSHISEAVNDDEDVDEKGMTVNRERKMEGSVDSYQSDDIASEVENYMDALTNMDSEMETDTEWRAKNDLHRWNTDNLGMNSDANVEVQDLQAHFSDSQSIENSTATDDENSSSRKGLSSFSYSDSLSNSAENAPSDGDVSANFLPSTGSREAESVSSDQAAERMVSNGVFTEDSSFSLSDSTILPVNSGKISTEGESIGLESDKIYPEGDKLNTGYLNREENTSYLGDNIPCTSNCSDSPSQTRYDFLPGLSSENHFVHELANEDSHVLSHSFGKKISENPPENAFQAEYGEVECPKISVDDQIGSAHSVTSELETWYPDTKPDGVVSEADDIPPLSRKRKISSIPIENSSQATDITKQKFPGISETEPSLELDSADVGSPYHGEENLDKAPNAADAEEMDASPHETHLIVEDAADLELPSDLQNSPDPPPVPDVCLNDAATETVHSEAVLVDEAVASTYFECNGGEGKALSGSPTKLPEESNSIVQDLCVNVNEPCSQEHLQESGSQGVASSYLDSILLRTVSCDESNSEVLDNVSDSAMAAPSRSLQQTFHSEGVLVDEAVAHPYYDCNGGEGKALSGSPTKLQEESVSILQDLCVNGMEINEPCSQEHLQEFGTEKEAGQQGVALSFLDSDLFSTVPCDESNSEVLNSVPDSTMAAPSRSLQIVDATTVSLSSDQHDQQSELKSAQAGNLIEDTQDDQKVELRDNQFDVASCCGKDDVPTVYELPRNILQTLDASTVPQSSDPYDQLSESKYAKQINIVEDAEDDVSSYDCHIAELRPPLEQKSDLKDDQYDGASGCGQDSESKSSNEIIVFQNAEDAASSRNHNIVELKAPVEQKVEQDDRFDVESLNPDKARSESMMELIQSPNQVDASSELCVAHLPREPSVVELLPQVNVSNNAKELSFSALPSFGQLPELPQINLDEMPPLPPLPPMQWRIGKVQHASLTSKRDLGGRNRDLFPPMLMSTADDNTQLGHLATADVIAQPSNPFLQLSGSEGKNSHSHENSAGYAVHSNPLSLQVSNVEHDIPTSDRPQSTNPFLVPPTICGVRSEHGSGASEEERAQPSTNAFSPATTIQDAVSANPPKVLPEELNHPLPQSASERSLEDEKLQGTSVVPEGKAMNPLETTFPPPMLQVDQPHTVSSPSEEQIVWSMSMSTPLPPSEDGNQNGNRQTKLPRPRNPLIDAVVAHDKSKLRKVTERTQSNVGEKIEERDSLLEQIRTKSFNLRPAALTRPSIQGPKTNFKVAAILEKANAIRQAFAGSDEDDDADNWSDS</sequence>
<dbReference type="EMBL" id="CM037159">
    <property type="protein sequence ID" value="KAH7866253.1"/>
    <property type="molecule type" value="Genomic_DNA"/>
</dbReference>
<comment type="caution">
    <text evidence="1">The sequence shown here is derived from an EMBL/GenBank/DDBJ whole genome shotgun (WGS) entry which is preliminary data.</text>
</comment>
<organism evidence="1 2">
    <name type="scientific">Vaccinium darrowii</name>
    <dbReference type="NCBI Taxonomy" id="229202"/>
    <lineage>
        <taxon>Eukaryota</taxon>
        <taxon>Viridiplantae</taxon>
        <taxon>Streptophyta</taxon>
        <taxon>Embryophyta</taxon>
        <taxon>Tracheophyta</taxon>
        <taxon>Spermatophyta</taxon>
        <taxon>Magnoliopsida</taxon>
        <taxon>eudicotyledons</taxon>
        <taxon>Gunneridae</taxon>
        <taxon>Pentapetalae</taxon>
        <taxon>asterids</taxon>
        <taxon>Ericales</taxon>
        <taxon>Ericaceae</taxon>
        <taxon>Vaccinioideae</taxon>
        <taxon>Vaccinieae</taxon>
        <taxon>Vaccinium</taxon>
    </lineage>
</organism>
<evidence type="ECO:0000313" key="1">
    <source>
        <dbReference type="EMBL" id="KAH7866253.1"/>
    </source>
</evidence>
<accession>A0ACB7ZK61</accession>
<reference evidence="1 2" key="1">
    <citation type="journal article" date="2021" name="Hortic Res">
        <title>High-quality reference genome and annotation aids understanding of berry development for evergreen blueberry (Vaccinium darrowii).</title>
        <authorList>
            <person name="Yu J."/>
            <person name="Hulse-Kemp A.M."/>
            <person name="Babiker E."/>
            <person name="Staton M."/>
        </authorList>
    </citation>
    <scope>NUCLEOTIDE SEQUENCE [LARGE SCALE GENOMIC DNA]</scope>
    <source>
        <strain evidence="2">cv. NJ 8807/NJ 8810</strain>
        <tissue evidence="1">Young leaf</tissue>
    </source>
</reference>
<proteinExistence type="predicted"/>
<keyword evidence="2" id="KW-1185">Reference proteome</keyword>
<protein>
    <submittedName>
        <fullName evidence="1">Uncharacterized protein</fullName>
    </submittedName>
</protein>
<name>A0ACB7ZK61_9ERIC</name>